<evidence type="ECO:0000256" key="2">
    <source>
        <dbReference type="ARBA" id="ARBA00012035"/>
    </source>
</evidence>
<comment type="activity regulation">
    <text evidence="12">Activated by a monovalent cation that binds near, but not in, the active site. The most likely occupant of the site in vivo is potassium. Ion binding induces a conformational change that may alter substrate affinity.</text>
</comment>
<comment type="caution">
    <text evidence="12">Lacks conserved residue(s) required for the propagation of feature annotation.</text>
</comment>
<feature type="binding site" evidence="12">
    <location>
        <begin position="252"/>
        <end position="253"/>
    </location>
    <ligand>
        <name>ATP</name>
        <dbReference type="ChEBI" id="CHEBI:30616"/>
    </ligand>
</feature>
<comment type="catalytic activity">
    <reaction evidence="12">
        <text>D-ribose + ATP = D-ribose 5-phosphate + ADP + H(+)</text>
        <dbReference type="Rhea" id="RHEA:13697"/>
        <dbReference type="ChEBI" id="CHEBI:15378"/>
        <dbReference type="ChEBI" id="CHEBI:30616"/>
        <dbReference type="ChEBI" id="CHEBI:47013"/>
        <dbReference type="ChEBI" id="CHEBI:78346"/>
        <dbReference type="ChEBI" id="CHEBI:456216"/>
        <dbReference type="EC" id="2.7.1.15"/>
    </reaction>
</comment>
<dbReference type="AlphaFoldDB" id="A0A2S0KLP5"/>
<keyword evidence="12" id="KW-0963">Cytoplasm</keyword>
<comment type="cofactor">
    <cofactor evidence="12">
        <name>Mg(2+)</name>
        <dbReference type="ChEBI" id="CHEBI:18420"/>
    </cofactor>
    <text evidence="12">Requires a divalent cation, most likely magnesium in vivo, as an electrophilic catalyst to aid phosphoryl group transfer. It is the chelate of the metal and the nucleotide that is the actual substrate.</text>
</comment>
<dbReference type="InterPro" id="IPR029056">
    <property type="entry name" value="Ribokinase-like"/>
</dbReference>
<dbReference type="InterPro" id="IPR002139">
    <property type="entry name" value="Ribo/fructo_kinase"/>
</dbReference>
<feature type="binding site" evidence="12">
    <location>
        <begin position="221"/>
        <end position="226"/>
    </location>
    <ligand>
        <name>ATP</name>
        <dbReference type="ChEBI" id="CHEBI:30616"/>
    </ligand>
</feature>
<comment type="similarity">
    <text evidence="1">Belongs to the carbohydrate kinase pfkB family.</text>
</comment>
<dbReference type="EC" id="2.7.1.15" evidence="2 12"/>
<dbReference type="RefSeq" id="WP_106011913.1">
    <property type="nucleotide sequence ID" value="NZ_CP027226.1"/>
</dbReference>
<keyword evidence="5 12" id="KW-0479">Metal-binding</keyword>
<keyword evidence="8 12" id="KW-0067">ATP-binding</keyword>
<comment type="subunit">
    <text evidence="12">Homodimer.</text>
</comment>
<evidence type="ECO:0000256" key="8">
    <source>
        <dbReference type="ARBA" id="ARBA00022840"/>
    </source>
</evidence>
<comment type="function">
    <text evidence="12">Catalyzes the phosphorylation of ribose at O-5 in a reaction requiring ATP and magnesium. The resulting D-ribose-5-phosphate can then be used either for sythesis of nucleotides, histidine, and tryptophan, or as a component of the pentose phosphate pathway.</text>
</comment>
<comment type="similarity">
    <text evidence="12">Belongs to the carbohydrate kinase PfkB family. Ribokinase subfamily.</text>
</comment>
<dbReference type="HAMAP" id="MF_01987">
    <property type="entry name" value="Ribokinase"/>
    <property type="match status" value="1"/>
</dbReference>
<evidence type="ECO:0000256" key="9">
    <source>
        <dbReference type="ARBA" id="ARBA00022842"/>
    </source>
</evidence>
<evidence type="ECO:0000256" key="4">
    <source>
        <dbReference type="ARBA" id="ARBA00022679"/>
    </source>
</evidence>
<evidence type="ECO:0000256" key="1">
    <source>
        <dbReference type="ARBA" id="ARBA00005380"/>
    </source>
</evidence>
<keyword evidence="6 12" id="KW-0547">Nucleotide-binding</keyword>
<comment type="subcellular location">
    <subcellularLocation>
        <location evidence="12">Cytoplasm</location>
    </subcellularLocation>
</comment>
<dbReference type="CDD" id="cd01174">
    <property type="entry name" value="ribokinase"/>
    <property type="match status" value="1"/>
</dbReference>
<evidence type="ECO:0000256" key="3">
    <source>
        <dbReference type="ARBA" id="ARBA00016943"/>
    </source>
</evidence>
<keyword evidence="4 12" id="KW-0808">Transferase</keyword>
<sequence>MSKKVFVLGSINVDLMINTPRLPEKGETILGSNFRISMGGKGANQAASCGLLGTETIFIGNVGNDDFADLALEDLENNFSIDTRFIRRKNDISTGTAVITQVDNDNVIIVDSGANMTIDLDQVHSALNEANEGDVFLAQFEVDFDLVKESLKLAKAKHMYTIINPAPANEIPDDMLKDIDCLILNQSETEILSGIYPEDLDSCIEAKEILSSKGVKALLFTLGANGCLYIDENLEVEVPGERVKVVDTTGAGDSFIGAYVSSMVKGNSIEASLKFANAYAAFNCTNRGARSGLKRFGTYAELVKGLEKFKS</sequence>
<gene>
    <name evidence="12" type="primary">rbsK</name>
    <name evidence="14" type="ORF">C5Q98_01155</name>
</gene>
<reference evidence="15" key="1">
    <citation type="submission" date="2018-02" db="EMBL/GenBank/DDBJ databases">
        <authorList>
            <person name="Holder M.E."/>
            <person name="Ajami N.J."/>
            <person name="Petrosino J.F."/>
        </authorList>
    </citation>
    <scope>NUCLEOTIDE SEQUENCE [LARGE SCALE GENOMIC DNA]</scope>
    <source>
        <strain evidence="15">CCUG 47711</strain>
    </source>
</reference>
<feature type="active site" description="Proton acceptor" evidence="12">
    <location>
        <position position="253"/>
    </location>
</feature>
<dbReference type="PRINTS" id="PR00990">
    <property type="entry name" value="RIBOKINASE"/>
</dbReference>
<feature type="binding site" evidence="12">
    <location>
        <position position="247"/>
    </location>
    <ligand>
        <name>K(+)</name>
        <dbReference type="ChEBI" id="CHEBI:29103"/>
    </ligand>
</feature>
<proteinExistence type="inferred from homology"/>
<protein>
    <recommendedName>
        <fullName evidence="3 12">Ribokinase</fullName>
        <shortName evidence="12">RK</shortName>
        <ecNumber evidence="2 12">2.7.1.15</ecNumber>
    </recommendedName>
</protein>
<dbReference type="KEGG" id="fsa:C5Q98_01155"/>
<dbReference type="GO" id="GO:0005829">
    <property type="term" value="C:cytosol"/>
    <property type="evidence" value="ECO:0007669"/>
    <property type="project" value="TreeGrafter"/>
</dbReference>
<evidence type="ECO:0000259" key="13">
    <source>
        <dbReference type="Pfam" id="PF00294"/>
    </source>
</evidence>
<comment type="pathway">
    <text evidence="12">Carbohydrate metabolism; D-ribose degradation; D-ribose 5-phosphate from beta-D-ribopyranose: step 2/2.</text>
</comment>
<dbReference type="GO" id="GO:0004747">
    <property type="term" value="F:ribokinase activity"/>
    <property type="evidence" value="ECO:0007669"/>
    <property type="project" value="UniProtKB-UniRule"/>
</dbReference>
<dbReference type="PANTHER" id="PTHR10584:SF166">
    <property type="entry name" value="RIBOKINASE"/>
    <property type="match status" value="1"/>
</dbReference>
<evidence type="ECO:0000256" key="7">
    <source>
        <dbReference type="ARBA" id="ARBA00022777"/>
    </source>
</evidence>
<keyword evidence="7 12" id="KW-0418">Kinase</keyword>
<feature type="binding site" evidence="12">
    <location>
        <position position="141"/>
    </location>
    <ligand>
        <name>substrate</name>
    </ligand>
</feature>
<evidence type="ECO:0000256" key="12">
    <source>
        <dbReference type="HAMAP-Rule" id="MF_01987"/>
    </source>
</evidence>
<feature type="binding site" evidence="12">
    <location>
        <position position="277"/>
    </location>
    <ligand>
        <name>ATP</name>
        <dbReference type="ChEBI" id="CHEBI:30616"/>
    </ligand>
</feature>
<dbReference type="OrthoDB" id="9775849at2"/>
<keyword evidence="10 12" id="KW-0630">Potassium</keyword>
<evidence type="ECO:0000256" key="6">
    <source>
        <dbReference type="ARBA" id="ARBA00022741"/>
    </source>
</evidence>
<organism evidence="14 15">
    <name type="scientific">Fastidiosipila sanguinis</name>
    <dbReference type="NCBI Taxonomy" id="236753"/>
    <lineage>
        <taxon>Bacteria</taxon>
        <taxon>Bacillati</taxon>
        <taxon>Bacillota</taxon>
        <taxon>Clostridia</taxon>
        <taxon>Eubacteriales</taxon>
        <taxon>Oscillospiraceae</taxon>
        <taxon>Fastidiosipila</taxon>
    </lineage>
</organism>
<keyword evidence="15" id="KW-1185">Reference proteome</keyword>
<name>A0A2S0KLP5_9FIRM</name>
<feature type="binding site" evidence="12">
    <location>
        <begin position="40"/>
        <end position="44"/>
    </location>
    <ligand>
        <name>substrate</name>
    </ligand>
</feature>
<dbReference type="Gene3D" id="3.40.1190.20">
    <property type="match status" value="1"/>
</dbReference>
<dbReference type="EMBL" id="CP027226">
    <property type="protein sequence ID" value="AVM41927.1"/>
    <property type="molecule type" value="Genomic_DNA"/>
</dbReference>
<dbReference type="GO" id="GO:0046872">
    <property type="term" value="F:metal ion binding"/>
    <property type="evidence" value="ECO:0007669"/>
    <property type="project" value="UniProtKB-KW"/>
</dbReference>
<dbReference type="InterPro" id="IPR011877">
    <property type="entry name" value="Ribokinase"/>
</dbReference>
<feature type="binding site" evidence="12">
    <location>
        <position position="253"/>
    </location>
    <ligand>
        <name>substrate</name>
    </ligand>
</feature>
<dbReference type="Proteomes" id="UP000237947">
    <property type="component" value="Chromosome"/>
</dbReference>
<dbReference type="GO" id="GO:0005524">
    <property type="term" value="F:ATP binding"/>
    <property type="evidence" value="ECO:0007669"/>
    <property type="project" value="UniProtKB-UniRule"/>
</dbReference>
<feature type="binding site" evidence="12">
    <location>
        <position position="283"/>
    </location>
    <ligand>
        <name>K(+)</name>
        <dbReference type="ChEBI" id="CHEBI:29103"/>
    </ligand>
</feature>
<dbReference type="InterPro" id="IPR002173">
    <property type="entry name" value="Carboh/pur_kinase_PfkB_CS"/>
</dbReference>
<dbReference type="InterPro" id="IPR011611">
    <property type="entry name" value="PfkB_dom"/>
</dbReference>
<dbReference type="PANTHER" id="PTHR10584">
    <property type="entry name" value="SUGAR KINASE"/>
    <property type="match status" value="1"/>
</dbReference>
<evidence type="ECO:0000256" key="10">
    <source>
        <dbReference type="ARBA" id="ARBA00022958"/>
    </source>
</evidence>
<dbReference type="PROSITE" id="PS00584">
    <property type="entry name" value="PFKB_KINASES_2"/>
    <property type="match status" value="1"/>
</dbReference>
<feature type="binding site" evidence="12">
    <location>
        <position position="288"/>
    </location>
    <ligand>
        <name>K(+)</name>
        <dbReference type="ChEBI" id="CHEBI:29103"/>
    </ligand>
</feature>
<evidence type="ECO:0000256" key="11">
    <source>
        <dbReference type="ARBA" id="ARBA00023277"/>
    </source>
</evidence>
<feature type="binding site" evidence="12">
    <location>
        <position position="185"/>
    </location>
    <ligand>
        <name>ATP</name>
        <dbReference type="ChEBI" id="CHEBI:30616"/>
    </ligand>
</feature>
<evidence type="ECO:0000313" key="15">
    <source>
        <dbReference type="Proteomes" id="UP000237947"/>
    </source>
</evidence>
<dbReference type="PROSITE" id="PS00583">
    <property type="entry name" value="PFKB_KINASES_1"/>
    <property type="match status" value="1"/>
</dbReference>
<feature type="binding site" evidence="12">
    <location>
        <position position="249"/>
    </location>
    <ligand>
        <name>K(+)</name>
        <dbReference type="ChEBI" id="CHEBI:29103"/>
    </ligand>
</feature>
<keyword evidence="9 12" id="KW-0460">Magnesium</keyword>
<keyword evidence="11 12" id="KW-0119">Carbohydrate metabolism</keyword>
<dbReference type="GO" id="GO:0019303">
    <property type="term" value="P:D-ribose catabolic process"/>
    <property type="evidence" value="ECO:0007669"/>
    <property type="project" value="UniProtKB-UniRule"/>
</dbReference>
<feature type="domain" description="Carbohydrate kinase PfkB" evidence="13">
    <location>
        <begin position="3"/>
        <end position="292"/>
    </location>
</feature>
<dbReference type="SUPFAM" id="SSF53613">
    <property type="entry name" value="Ribokinase-like"/>
    <property type="match status" value="1"/>
</dbReference>
<accession>A0A2S0KLP5</accession>
<dbReference type="Pfam" id="PF00294">
    <property type="entry name" value="PfkB"/>
    <property type="match status" value="1"/>
</dbReference>
<evidence type="ECO:0000256" key="5">
    <source>
        <dbReference type="ARBA" id="ARBA00022723"/>
    </source>
</evidence>
<feature type="binding site" evidence="12">
    <location>
        <begin position="12"/>
        <end position="14"/>
    </location>
    <ligand>
        <name>substrate</name>
    </ligand>
</feature>
<evidence type="ECO:0000313" key="14">
    <source>
        <dbReference type="EMBL" id="AVM41927.1"/>
    </source>
</evidence>
<feature type="binding site" evidence="12">
    <location>
        <position position="286"/>
    </location>
    <ligand>
        <name>K(+)</name>
        <dbReference type="ChEBI" id="CHEBI:29103"/>
    </ligand>
</feature>
<dbReference type="UniPathway" id="UPA00916">
    <property type="reaction ID" value="UER00889"/>
</dbReference>